<organism evidence="1">
    <name type="scientific">Anguilla anguilla</name>
    <name type="common">European freshwater eel</name>
    <name type="synonym">Muraena anguilla</name>
    <dbReference type="NCBI Taxonomy" id="7936"/>
    <lineage>
        <taxon>Eukaryota</taxon>
        <taxon>Metazoa</taxon>
        <taxon>Chordata</taxon>
        <taxon>Craniata</taxon>
        <taxon>Vertebrata</taxon>
        <taxon>Euteleostomi</taxon>
        <taxon>Actinopterygii</taxon>
        <taxon>Neopterygii</taxon>
        <taxon>Teleostei</taxon>
        <taxon>Anguilliformes</taxon>
        <taxon>Anguillidae</taxon>
        <taxon>Anguilla</taxon>
    </lineage>
</organism>
<accession>A0A0E9TMB6</accession>
<dbReference type="EMBL" id="GBXM01053768">
    <property type="protein sequence ID" value="JAH54809.1"/>
    <property type="molecule type" value="Transcribed_RNA"/>
</dbReference>
<sequence>MPPAVLKVLPTQRLVSWWIRLLSPITAFRVAGTASHSSSRLTDDVSYRNMEFRMSFFWRLHLLFIR</sequence>
<protein>
    <submittedName>
        <fullName evidence="1">Uncharacterized protein</fullName>
    </submittedName>
</protein>
<evidence type="ECO:0000313" key="1">
    <source>
        <dbReference type="EMBL" id="JAH54809.1"/>
    </source>
</evidence>
<reference evidence="1" key="1">
    <citation type="submission" date="2014-11" db="EMBL/GenBank/DDBJ databases">
        <authorList>
            <person name="Amaro Gonzalez C."/>
        </authorList>
    </citation>
    <scope>NUCLEOTIDE SEQUENCE</scope>
</reference>
<reference evidence="1" key="2">
    <citation type="journal article" date="2015" name="Fish Shellfish Immunol.">
        <title>Early steps in the European eel (Anguilla anguilla)-Vibrio vulnificus interaction in the gills: Role of the RtxA13 toxin.</title>
        <authorList>
            <person name="Callol A."/>
            <person name="Pajuelo D."/>
            <person name="Ebbesson L."/>
            <person name="Teles M."/>
            <person name="MacKenzie S."/>
            <person name="Amaro C."/>
        </authorList>
    </citation>
    <scope>NUCLEOTIDE SEQUENCE</scope>
</reference>
<dbReference type="AlphaFoldDB" id="A0A0E9TMB6"/>
<name>A0A0E9TMB6_ANGAN</name>
<proteinExistence type="predicted"/>